<organism evidence="2">
    <name type="scientific">marine sediment metagenome</name>
    <dbReference type="NCBI Taxonomy" id="412755"/>
    <lineage>
        <taxon>unclassified sequences</taxon>
        <taxon>metagenomes</taxon>
        <taxon>ecological metagenomes</taxon>
    </lineage>
</organism>
<protein>
    <recommendedName>
        <fullName evidence="1">HNH nuclease domain-containing protein</fullName>
    </recommendedName>
</protein>
<proteinExistence type="predicted"/>
<evidence type="ECO:0000259" key="1">
    <source>
        <dbReference type="SMART" id="SM00507"/>
    </source>
</evidence>
<dbReference type="CDD" id="cd00085">
    <property type="entry name" value="HNHc"/>
    <property type="match status" value="1"/>
</dbReference>
<comment type="caution">
    <text evidence="2">The sequence shown here is derived from an EMBL/GenBank/DDBJ whole genome shotgun (WGS) entry which is preliminary data.</text>
</comment>
<evidence type="ECO:0000313" key="2">
    <source>
        <dbReference type="EMBL" id="KKN61606.1"/>
    </source>
</evidence>
<accession>A0A0F9UK64</accession>
<dbReference type="Gene3D" id="1.10.30.50">
    <property type="match status" value="1"/>
</dbReference>
<dbReference type="Pfam" id="PF01844">
    <property type="entry name" value="HNH"/>
    <property type="match status" value="1"/>
</dbReference>
<reference evidence="2" key="1">
    <citation type="journal article" date="2015" name="Nature">
        <title>Complex archaea that bridge the gap between prokaryotes and eukaryotes.</title>
        <authorList>
            <person name="Spang A."/>
            <person name="Saw J.H."/>
            <person name="Jorgensen S.L."/>
            <person name="Zaremba-Niedzwiedzka K."/>
            <person name="Martijn J."/>
            <person name="Lind A.E."/>
            <person name="van Eijk R."/>
            <person name="Schleper C."/>
            <person name="Guy L."/>
            <person name="Ettema T.J."/>
        </authorList>
    </citation>
    <scope>NUCLEOTIDE SEQUENCE</scope>
</reference>
<name>A0A0F9UK64_9ZZZZ</name>
<sequence>MGWIKLDDQFRNHSKVLAAGPDGAWLYVCGLCYISQHGTGDFIPARALVELMENPDNDVVWLRLIRANLWRKVQDGFRIADWLNCAIMPNRTTQEARKCREYIAWRNAVKLRDLDVCQACGEWQGESHAHHILPWASFPRDRFDVDNGLTLCAECHKALHREMREHAEMA</sequence>
<dbReference type="EMBL" id="LAZR01000653">
    <property type="protein sequence ID" value="KKN61606.1"/>
    <property type="molecule type" value="Genomic_DNA"/>
</dbReference>
<dbReference type="SMART" id="SM00507">
    <property type="entry name" value="HNHc"/>
    <property type="match status" value="1"/>
</dbReference>
<dbReference type="InterPro" id="IPR002711">
    <property type="entry name" value="HNH"/>
</dbReference>
<feature type="domain" description="HNH nuclease" evidence="1">
    <location>
        <begin position="104"/>
        <end position="157"/>
    </location>
</feature>
<dbReference type="AlphaFoldDB" id="A0A0F9UK64"/>
<gene>
    <name evidence="2" type="ORF">LCGC14_0520590</name>
</gene>
<dbReference type="InterPro" id="IPR003615">
    <property type="entry name" value="HNH_nuc"/>
</dbReference>